<sequence>MKTKELIAEAVSLPVEERALVVDRLLSSLNTPESSFDWKFLTDLLAGREPVLPYELIHYD</sequence>
<dbReference type="STRING" id="686340.Metal_1160"/>
<dbReference type="RefSeq" id="WP_005370477.1">
    <property type="nucleotide sequence ID" value="NZ_CM001475.1"/>
</dbReference>
<dbReference type="Proteomes" id="UP000005090">
    <property type="component" value="Chromosome"/>
</dbReference>
<evidence type="ECO:0000313" key="2">
    <source>
        <dbReference type="Proteomes" id="UP000005090"/>
    </source>
</evidence>
<protein>
    <submittedName>
        <fullName evidence="1">Putative addiction module component</fullName>
    </submittedName>
</protein>
<evidence type="ECO:0000313" key="1">
    <source>
        <dbReference type="EMBL" id="EIC28971.1"/>
    </source>
</evidence>
<dbReference type="EMBL" id="CM001475">
    <property type="protein sequence ID" value="EIC28971.1"/>
    <property type="molecule type" value="Genomic_DNA"/>
</dbReference>
<dbReference type="HOGENOM" id="CLU_2936270_0_0_6"/>
<accession>H8GHY7</accession>
<name>H8GHY7_METAL</name>
<keyword evidence="2" id="KW-1185">Reference proteome</keyword>
<gene>
    <name evidence="1" type="ORF">Metal_1160</name>
</gene>
<dbReference type="AlphaFoldDB" id="H8GHY7"/>
<organism evidence="1 2">
    <name type="scientific">Methylomicrobium album BG8</name>
    <dbReference type="NCBI Taxonomy" id="686340"/>
    <lineage>
        <taxon>Bacteria</taxon>
        <taxon>Pseudomonadati</taxon>
        <taxon>Pseudomonadota</taxon>
        <taxon>Gammaproteobacteria</taxon>
        <taxon>Methylococcales</taxon>
        <taxon>Methylococcaceae</taxon>
        <taxon>Methylomicrobium</taxon>
    </lineage>
</organism>
<reference evidence="1 2" key="1">
    <citation type="journal article" date="2013" name="Genome Announc.">
        <title>Genome Sequence of the Obligate Gammaproteobacterial Methanotroph Methylomicrobium album Strain BG8.</title>
        <authorList>
            <person name="Kits K.D."/>
            <person name="Kalyuzhnaya M.G."/>
            <person name="Klotz M.G."/>
            <person name="Jetten M.S."/>
            <person name="Op den Camp H.J."/>
            <person name="Vuilleumier S."/>
            <person name="Bringel F."/>
            <person name="Dispirito A.A."/>
            <person name="Murrell J.C."/>
            <person name="Bruce D."/>
            <person name="Cheng J.F."/>
            <person name="Copeland A."/>
            <person name="Goodwin L."/>
            <person name="Hauser L."/>
            <person name="Lajus A."/>
            <person name="Land M.L."/>
            <person name="Lapidus A."/>
            <person name="Lucas S."/>
            <person name="Medigue C."/>
            <person name="Pitluck S."/>
            <person name="Woyke T."/>
            <person name="Zeytun A."/>
            <person name="Stein L.Y."/>
        </authorList>
    </citation>
    <scope>NUCLEOTIDE SEQUENCE [LARGE SCALE GENOMIC DNA]</scope>
    <source>
        <strain evidence="1 2">BG8</strain>
    </source>
</reference>
<proteinExistence type="predicted"/>